<accession>A0AAV6RYL4</accession>
<evidence type="ECO:0000313" key="2">
    <source>
        <dbReference type="EMBL" id="KAG7510059.1"/>
    </source>
</evidence>
<dbReference type="EMBL" id="JAGKHQ010000008">
    <property type="protein sequence ID" value="KAG7510059.1"/>
    <property type="molecule type" value="Genomic_DNA"/>
</dbReference>
<dbReference type="AlphaFoldDB" id="A0AAV6RYL4"/>
<feature type="region of interest" description="Disordered" evidence="1">
    <location>
        <begin position="1"/>
        <end position="30"/>
    </location>
</feature>
<sequence>MDLPQSAKLSPPYTTPPDSPSLASGCGCNGGLGPDEAKEGSTAVLSLWLLPPPCIMNNGTEKYIYLLIAPAPWLRLFGLAQTATAQR</sequence>
<name>A0AAV6RYL4_SOLSE</name>
<comment type="caution">
    <text evidence="2">The sequence shown here is derived from an EMBL/GenBank/DDBJ whole genome shotgun (WGS) entry which is preliminary data.</text>
</comment>
<organism evidence="2 3">
    <name type="scientific">Solea senegalensis</name>
    <name type="common">Senegalese sole</name>
    <dbReference type="NCBI Taxonomy" id="28829"/>
    <lineage>
        <taxon>Eukaryota</taxon>
        <taxon>Metazoa</taxon>
        <taxon>Chordata</taxon>
        <taxon>Craniata</taxon>
        <taxon>Vertebrata</taxon>
        <taxon>Euteleostomi</taxon>
        <taxon>Actinopterygii</taxon>
        <taxon>Neopterygii</taxon>
        <taxon>Teleostei</taxon>
        <taxon>Neoteleostei</taxon>
        <taxon>Acanthomorphata</taxon>
        <taxon>Carangaria</taxon>
        <taxon>Pleuronectiformes</taxon>
        <taxon>Pleuronectoidei</taxon>
        <taxon>Soleidae</taxon>
        <taxon>Solea</taxon>
    </lineage>
</organism>
<gene>
    <name evidence="2" type="ORF">JOB18_012144</name>
</gene>
<proteinExistence type="predicted"/>
<reference evidence="2 3" key="1">
    <citation type="journal article" date="2021" name="Sci. Rep.">
        <title>Chromosome anchoring in Senegalese sole (Solea senegalensis) reveals sex-associated markers and genome rearrangements in flatfish.</title>
        <authorList>
            <person name="Guerrero-Cozar I."/>
            <person name="Gomez-Garrido J."/>
            <person name="Berbel C."/>
            <person name="Martinez-Blanch J.F."/>
            <person name="Alioto T."/>
            <person name="Claros M.G."/>
            <person name="Gagnaire P.A."/>
            <person name="Manchado M."/>
        </authorList>
    </citation>
    <scope>NUCLEOTIDE SEQUENCE [LARGE SCALE GENOMIC DNA]</scope>
    <source>
        <strain evidence="2">Sse05_10M</strain>
    </source>
</reference>
<keyword evidence="3" id="KW-1185">Reference proteome</keyword>
<dbReference type="Proteomes" id="UP000693946">
    <property type="component" value="Linkage Group LG16"/>
</dbReference>
<protein>
    <submittedName>
        <fullName evidence="2">Uncharacterized protein</fullName>
    </submittedName>
</protein>
<evidence type="ECO:0000256" key="1">
    <source>
        <dbReference type="SAM" id="MobiDB-lite"/>
    </source>
</evidence>
<evidence type="ECO:0000313" key="3">
    <source>
        <dbReference type="Proteomes" id="UP000693946"/>
    </source>
</evidence>